<dbReference type="RefSeq" id="WP_071544698.1">
    <property type="nucleotide sequence ID" value="NZ_LKAQ01000004.1"/>
</dbReference>
<sequence>MANPQSDAFSSEGSFDLMRYVQLVLKRKGLLVLIALVAMFAALVAAYAMPKKYKAESIVFVEQNVISDLVKGIAITPSMDTKIKAIKVTMLSRTMILGVIKALDMDVHAASDRDLDAMIAGLQNNIQVRLDERKGVFMISYEDAIPVRARDVVNTLTRIFIEENTSTKRKESFEATQFLAEQIEVFKKRIDAAEKEIDKFKAESGQVLFADEGAIRSELNDASVRLEELRIRINALKTSRSLLVSNTPLRLQLDEQQKVLESMRGRYTENHPKVRQLENAIAATKQQIRSSGDSELNAVYRTSEYQSIKVNLASLENTRQNLEEEVRKNREILRKIPAVRSELAELERKRKNETIIYEKLVSRYGQSEVSKEMELQDKSMSFRVLDPAVVPSTPSKPNRPFIILLGIVGGIGLGIGVIVLLDVINPSIKTLDDLKEYGVPVLAVIPKVRDEEQIARQRVRDRWIYAVGILGIVISLSFLVMEFLHLGLVDKVIATVVDMIG</sequence>
<evidence type="ECO:0000256" key="4">
    <source>
        <dbReference type="ARBA" id="ARBA00022989"/>
    </source>
</evidence>
<keyword evidence="3 7" id="KW-0812">Transmembrane</keyword>
<organism evidence="10 11">
    <name type="scientific">Pseudodesulfovibrio hydrargyri</name>
    <dbReference type="NCBI Taxonomy" id="2125990"/>
    <lineage>
        <taxon>Bacteria</taxon>
        <taxon>Pseudomonadati</taxon>
        <taxon>Thermodesulfobacteriota</taxon>
        <taxon>Desulfovibrionia</taxon>
        <taxon>Desulfovibrionales</taxon>
        <taxon>Desulfovibrionaceae</taxon>
    </lineage>
</organism>
<dbReference type="InterPro" id="IPR014345">
    <property type="entry name" value="XrtA_polysacc_chain"/>
</dbReference>
<evidence type="ECO:0000256" key="2">
    <source>
        <dbReference type="ARBA" id="ARBA00022475"/>
    </source>
</evidence>
<protein>
    <submittedName>
        <fullName evidence="10">Tyrosine-protein kinase wzc</fullName>
        <ecNumber evidence="10">2.7.10.-</ecNumber>
    </submittedName>
</protein>
<evidence type="ECO:0000256" key="6">
    <source>
        <dbReference type="SAM" id="Coils"/>
    </source>
</evidence>
<feature type="coiled-coil region" evidence="6">
    <location>
        <begin position="176"/>
        <end position="239"/>
    </location>
</feature>
<evidence type="ECO:0000256" key="3">
    <source>
        <dbReference type="ARBA" id="ARBA00022692"/>
    </source>
</evidence>
<dbReference type="InterPro" id="IPR050445">
    <property type="entry name" value="Bact_polysacc_biosynth/exp"/>
</dbReference>
<proteinExistence type="predicted"/>
<evidence type="ECO:0000313" key="11">
    <source>
        <dbReference type="Proteomes" id="UP000181901"/>
    </source>
</evidence>
<feature type="coiled-coil region" evidence="6">
    <location>
        <begin position="305"/>
        <end position="363"/>
    </location>
</feature>
<dbReference type="GO" id="GO:0005886">
    <property type="term" value="C:plasma membrane"/>
    <property type="evidence" value="ECO:0007669"/>
    <property type="project" value="UniProtKB-SubCell"/>
</dbReference>
<dbReference type="Pfam" id="PF13807">
    <property type="entry name" value="GNVR"/>
    <property type="match status" value="1"/>
</dbReference>
<evidence type="ECO:0000256" key="7">
    <source>
        <dbReference type="SAM" id="Phobius"/>
    </source>
</evidence>
<reference evidence="10 11" key="1">
    <citation type="submission" date="2015-09" db="EMBL/GenBank/DDBJ databases">
        <title>Genome of Desulfovibrio dechloracetivorans BerOc1, a mercury methylating strain isolated from highly hydrocarbons and metals contaminated coastal sediments.</title>
        <authorList>
            <person name="Goni Urriza M."/>
            <person name="Gassie C."/>
            <person name="Bouchez O."/>
            <person name="Klopp C."/>
            <person name="Ranchou-Peyruse A."/>
            <person name="Remy G."/>
        </authorList>
    </citation>
    <scope>NUCLEOTIDE SEQUENCE [LARGE SCALE GENOMIC DNA]</scope>
    <source>
        <strain evidence="10 11">BerOc1</strain>
    </source>
</reference>
<dbReference type="AlphaFoldDB" id="A0A1J5N2W5"/>
<evidence type="ECO:0000256" key="5">
    <source>
        <dbReference type="ARBA" id="ARBA00023136"/>
    </source>
</evidence>
<dbReference type="OrthoDB" id="5390369at2"/>
<dbReference type="GO" id="GO:0004713">
    <property type="term" value="F:protein tyrosine kinase activity"/>
    <property type="evidence" value="ECO:0007669"/>
    <property type="project" value="TreeGrafter"/>
</dbReference>
<dbReference type="InterPro" id="IPR003856">
    <property type="entry name" value="LPS_length_determ_N"/>
</dbReference>
<evidence type="ECO:0000259" key="8">
    <source>
        <dbReference type="Pfam" id="PF02706"/>
    </source>
</evidence>
<feature type="domain" description="Tyrosine-protein kinase G-rich" evidence="9">
    <location>
        <begin position="343"/>
        <end position="419"/>
    </location>
</feature>
<feature type="transmembrane region" description="Helical" evidence="7">
    <location>
        <begin position="401"/>
        <end position="421"/>
    </location>
</feature>
<dbReference type="PANTHER" id="PTHR32309:SF13">
    <property type="entry name" value="FERRIC ENTEROBACTIN TRANSPORT PROTEIN FEPE"/>
    <property type="match status" value="1"/>
</dbReference>
<evidence type="ECO:0000256" key="1">
    <source>
        <dbReference type="ARBA" id="ARBA00004651"/>
    </source>
</evidence>
<feature type="transmembrane region" description="Helical" evidence="7">
    <location>
        <begin position="29"/>
        <end position="49"/>
    </location>
</feature>
<keyword evidence="6" id="KW-0175">Coiled coil</keyword>
<dbReference type="NCBIfam" id="TIGR03007">
    <property type="entry name" value="pepcterm_ChnLen"/>
    <property type="match status" value="1"/>
</dbReference>
<keyword evidence="11" id="KW-1185">Reference proteome</keyword>
<feature type="domain" description="Polysaccharide chain length determinant N-terminal" evidence="8">
    <location>
        <begin position="14"/>
        <end position="102"/>
    </location>
</feature>
<keyword evidence="10" id="KW-0808">Transferase</keyword>
<evidence type="ECO:0000259" key="9">
    <source>
        <dbReference type="Pfam" id="PF13807"/>
    </source>
</evidence>
<comment type="caution">
    <text evidence="10">The sequence shown here is derived from an EMBL/GenBank/DDBJ whole genome shotgun (WGS) entry which is preliminary data.</text>
</comment>
<name>A0A1J5N2W5_9BACT</name>
<dbReference type="EC" id="2.7.10.-" evidence="10"/>
<dbReference type="Pfam" id="PF02706">
    <property type="entry name" value="Wzz"/>
    <property type="match status" value="1"/>
</dbReference>
<accession>A0A1J5N2W5</accession>
<keyword evidence="2" id="KW-1003">Cell membrane</keyword>
<keyword evidence="4 7" id="KW-1133">Transmembrane helix</keyword>
<gene>
    <name evidence="10" type="primary">wzc</name>
    <name evidence="10" type="ORF">BerOc1_01076</name>
</gene>
<comment type="subcellular location">
    <subcellularLocation>
        <location evidence="1">Cell membrane</location>
        <topology evidence="1">Multi-pass membrane protein</topology>
    </subcellularLocation>
</comment>
<dbReference type="EMBL" id="LKAQ01000004">
    <property type="protein sequence ID" value="OIQ49152.1"/>
    <property type="molecule type" value="Genomic_DNA"/>
</dbReference>
<keyword evidence="10" id="KW-0418">Kinase</keyword>
<keyword evidence="5 7" id="KW-0472">Membrane</keyword>
<evidence type="ECO:0000313" key="10">
    <source>
        <dbReference type="EMBL" id="OIQ49152.1"/>
    </source>
</evidence>
<dbReference type="Proteomes" id="UP000181901">
    <property type="component" value="Unassembled WGS sequence"/>
</dbReference>
<dbReference type="PANTHER" id="PTHR32309">
    <property type="entry name" value="TYROSINE-PROTEIN KINASE"/>
    <property type="match status" value="1"/>
</dbReference>
<feature type="transmembrane region" description="Helical" evidence="7">
    <location>
        <begin position="463"/>
        <end position="481"/>
    </location>
</feature>
<dbReference type="InterPro" id="IPR032807">
    <property type="entry name" value="GNVR"/>
</dbReference>